<dbReference type="InterPro" id="IPR036514">
    <property type="entry name" value="SGNH_hydro_sf"/>
</dbReference>
<accession>A0A7S1F921</accession>
<dbReference type="Pfam" id="PF13472">
    <property type="entry name" value="Lipase_GDSL_2"/>
    <property type="match status" value="1"/>
</dbReference>
<evidence type="ECO:0000259" key="1">
    <source>
        <dbReference type="Pfam" id="PF13472"/>
    </source>
</evidence>
<dbReference type="Gene3D" id="3.40.50.1110">
    <property type="entry name" value="SGNH hydrolase"/>
    <property type="match status" value="1"/>
</dbReference>
<proteinExistence type="predicted"/>
<dbReference type="AlphaFoldDB" id="A0A7S1F921"/>
<feature type="domain" description="SGNH hydrolase-type esterase" evidence="1">
    <location>
        <begin position="279"/>
        <end position="463"/>
    </location>
</feature>
<dbReference type="PANTHER" id="PTHR30383:SF5">
    <property type="entry name" value="SGNH HYDROLASE-TYPE ESTERASE DOMAIN-CONTAINING PROTEIN"/>
    <property type="match status" value="1"/>
</dbReference>
<dbReference type="GO" id="GO:0004622">
    <property type="term" value="F:phosphatidylcholine lysophospholipase activity"/>
    <property type="evidence" value="ECO:0007669"/>
    <property type="project" value="TreeGrafter"/>
</dbReference>
<dbReference type="InterPro" id="IPR051532">
    <property type="entry name" value="Ester_Hydrolysis_Enzymes"/>
</dbReference>
<dbReference type="PANTHER" id="PTHR30383">
    <property type="entry name" value="THIOESTERASE 1/PROTEASE 1/LYSOPHOSPHOLIPASE L1"/>
    <property type="match status" value="1"/>
</dbReference>
<gene>
    <name evidence="2" type="ORF">NSCI0253_LOCUS26959</name>
</gene>
<protein>
    <recommendedName>
        <fullName evidence="1">SGNH hydrolase-type esterase domain-containing protein</fullName>
    </recommendedName>
</protein>
<dbReference type="SUPFAM" id="SSF52266">
    <property type="entry name" value="SGNH hydrolase"/>
    <property type="match status" value="1"/>
</dbReference>
<evidence type="ECO:0000313" key="2">
    <source>
        <dbReference type="EMBL" id="CAD8852609.1"/>
    </source>
</evidence>
<organism evidence="2">
    <name type="scientific">Noctiluca scintillans</name>
    <name type="common">Sea sparkle</name>
    <name type="synonym">Red tide dinoflagellate</name>
    <dbReference type="NCBI Taxonomy" id="2966"/>
    <lineage>
        <taxon>Eukaryota</taxon>
        <taxon>Sar</taxon>
        <taxon>Alveolata</taxon>
        <taxon>Dinophyceae</taxon>
        <taxon>Noctilucales</taxon>
        <taxon>Noctilucaceae</taxon>
        <taxon>Noctiluca</taxon>
    </lineage>
</organism>
<dbReference type="InterPro" id="IPR013830">
    <property type="entry name" value="SGNH_hydro"/>
</dbReference>
<reference evidence="2" key="1">
    <citation type="submission" date="2021-01" db="EMBL/GenBank/DDBJ databases">
        <authorList>
            <person name="Corre E."/>
            <person name="Pelletier E."/>
            <person name="Niang G."/>
            <person name="Scheremetjew M."/>
            <person name="Finn R."/>
            <person name="Kale V."/>
            <person name="Holt S."/>
            <person name="Cochrane G."/>
            <person name="Meng A."/>
            <person name="Brown T."/>
            <person name="Cohen L."/>
        </authorList>
    </citation>
    <scope>NUCLEOTIDE SEQUENCE</scope>
</reference>
<dbReference type="EMBL" id="HBFQ01038066">
    <property type="protein sequence ID" value="CAD8852609.1"/>
    <property type="molecule type" value="Transcribed_RNA"/>
</dbReference>
<name>A0A7S1F921_NOCSC</name>
<sequence>MSFKGAMIGVSRSMPSKALSSAVRDTVPTTGNTMKRSASVGALPLYRENHRLAQGLTRPNNRALFLRFRDETLPEPKVRADRDLRMRQRQVSPVPGAQTTPALSCTGLGRSPSQSLATALSAFGGSQVPRRLSQTWSSVPPGGGSLSTSVPRAAVSSSFVAMAAPSVLSTPMAATFSSIPLHHGTPPPSGTSTPLYQPISGTSTPLYQHVLPRHEHSDVKASSSISGHAVAGGALPSVRSSVQAGISTPMPFLLGVQSCAYGQRHAQKAPAPRPRRILCYGDSLTVGYCDGGQNFEPYGRMLSEGLAQSGVLCEVTVRGVSGCTAREMAKKMDVEITNERGASCAGLRVLLQTEAPFDLVIIMAGTNDLGLGESAKSILEHVSRLHEVCHMHDTPTVVMAPTTVPSGAPRVGRDQLAALLSRWAQSKPGVKVFIDSEEMVPRKTRSHHYDADQLHFSAAGSRALGQRLVPWIYPFVCADAPAC</sequence>